<dbReference type="Pfam" id="PF13489">
    <property type="entry name" value="Methyltransf_23"/>
    <property type="match status" value="1"/>
</dbReference>
<name>A0A5Q4BMB1_9PEZI</name>
<gene>
    <name evidence="1" type="primary">LAE1-26</name>
    <name evidence="1" type="ORF">CSHISOI_07228</name>
</gene>
<dbReference type="EMBL" id="PUHP01000764">
    <property type="protein sequence ID" value="TQN68118.1"/>
    <property type="molecule type" value="Genomic_DNA"/>
</dbReference>
<keyword evidence="2" id="KW-1185">Reference proteome</keyword>
<comment type="caution">
    <text evidence="1">The sequence shown here is derived from an EMBL/GenBank/DDBJ whole genome shotgun (WGS) entry which is preliminary data.</text>
</comment>
<dbReference type="AlphaFoldDB" id="A0A5Q4BMB1"/>
<dbReference type="OrthoDB" id="2013972at2759"/>
<dbReference type="Gene3D" id="3.40.50.150">
    <property type="entry name" value="Vaccinia Virus protein VP39"/>
    <property type="match status" value="1"/>
</dbReference>
<proteinExistence type="predicted"/>
<dbReference type="SUPFAM" id="SSF53335">
    <property type="entry name" value="S-adenosyl-L-methionine-dependent methyltransferases"/>
    <property type="match status" value="1"/>
</dbReference>
<protein>
    <submittedName>
        <fullName evidence="1">Secondary metabolism regulator LAE1</fullName>
    </submittedName>
</protein>
<sequence>MAETNSNNIGPNEVDREIEIAADEDDGDNVSNIGSTVASSTTSVWSSSILDRRIENGGTYHRYKEGKYTMPNDETENDRLDLQHHLFRLTFEGRLGNNAPPIEPDAKVGRVLDLGCGTGIWAIDYGDEHPDTEVLWIDLSPTQPEFTALNVMFEIDDVEEPWTYTEPFDYIYS</sequence>
<evidence type="ECO:0000313" key="1">
    <source>
        <dbReference type="EMBL" id="TQN68118.1"/>
    </source>
</evidence>
<reference evidence="1 2" key="1">
    <citation type="journal article" date="2019" name="Sci. Rep.">
        <title>Colletotrichum shisoi sp. nov., an anthracnose pathogen of Perilla frutescens in Japan: molecular phylogenetic, morphological and genomic evidence.</title>
        <authorList>
            <person name="Gan P."/>
            <person name="Tsushima A."/>
            <person name="Hiroyama R."/>
            <person name="Narusaka M."/>
            <person name="Takano Y."/>
            <person name="Narusaka Y."/>
            <person name="Kawaradani M."/>
            <person name="Damm U."/>
            <person name="Shirasu K."/>
        </authorList>
    </citation>
    <scope>NUCLEOTIDE SEQUENCE [LARGE SCALE GENOMIC DNA]</scope>
    <source>
        <strain evidence="1 2">PG-2018a</strain>
    </source>
</reference>
<dbReference type="CDD" id="cd02440">
    <property type="entry name" value="AdoMet_MTases"/>
    <property type="match status" value="1"/>
</dbReference>
<dbReference type="InterPro" id="IPR029063">
    <property type="entry name" value="SAM-dependent_MTases_sf"/>
</dbReference>
<organism evidence="1 2">
    <name type="scientific">Colletotrichum shisoi</name>
    <dbReference type="NCBI Taxonomy" id="2078593"/>
    <lineage>
        <taxon>Eukaryota</taxon>
        <taxon>Fungi</taxon>
        <taxon>Dikarya</taxon>
        <taxon>Ascomycota</taxon>
        <taxon>Pezizomycotina</taxon>
        <taxon>Sordariomycetes</taxon>
        <taxon>Hypocreomycetidae</taxon>
        <taxon>Glomerellales</taxon>
        <taxon>Glomerellaceae</taxon>
        <taxon>Colletotrichum</taxon>
        <taxon>Colletotrichum destructivum species complex</taxon>
    </lineage>
</organism>
<evidence type="ECO:0000313" key="2">
    <source>
        <dbReference type="Proteomes" id="UP000326340"/>
    </source>
</evidence>
<accession>A0A5Q4BMB1</accession>
<dbReference type="Proteomes" id="UP000326340">
    <property type="component" value="Unassembled WGS sequence"/>
</dbReference>